<dbReference type="GO" id="GO:0031389">
    <property type="term" value="C:Rad17 RFC-like complex"/>
    <property type="evidence" value="ECO:0007669"/>
    <property type="project" value="EnsemblFungi"/>
</dbReference>
<dbReference type="SUPFAM" id="SSF48019">
    <property type="entry name" value="post-AAA+ oligomerization domain-like"/>
    <property type="match status" value="1"/>
</dbReference>
<evidence type="ECO:0000259" key="10">
    <source>
        <dbReference type="SMART" id="SM00382"/>
    </source>
</evidence>
<dbReference type="GO" id="GO:0005663">
    <property type="term" value="C:DNA replication factor C complex"/>
    <property type="evidence" value="ECO:0007669"/>
    <property type="project" value="EnsemblFungi"/>
</dbReference>
<dbReference type="Gene3D" id="1.20.272.10">
    <property type="match status" value="1"/>
</dbReference>
<dbReference type="InterPro" id="IPR003593">
    <property type="entry name" value="AAA+_ATPase"/>
</dbReference>
<dbReference type="InterPro" id="IPR008921">
    <property type="entry name" value="DNA_pol3_clamp-load_cplx_C"/>
</dbReference>
<evidence type="ECO:0000256" key="4">
    <source>
        <dbReference type="ARBA" id="ARBA00022741"/>
    </source>
</evidence>
<dbReference type="GO" id="GO:0006272">
    <property type="term" value="P:leading strand elongation"/>
    <property type="evidence" value="ECO:0007669"/>
    <property type="project" value="EnsemblFungi"/>
</dbReference>
<comment type="caution">
    <text evidence="11">The sequence shown here is derived from an EMBL/GenBank/DDBJ whole genome shotgun (WGS) entry which is preliminary data.</text>
</comment>
<comment type="similarity">
    <text evidence="2">Belongs to the activator 1 small subunits family.</text>
</comment>
<dbReference type="InterPro" id="IPR013748">
    <property type="entry name" value="Rep_factorC_C"/>
</dbReference>
<proteinExistence type="inferred from homology"/>
<dbReference type="NCBIfam" id="NF001679">
    <property type="entry name" value="PRK00440.1"/>
    <property type="match status" value="1"/>
</dbReference>
<dbReference type="GO" id="GO:0007062">
    <property type="term" value="P:sister chromatid cohesion"/>
    <property type="evidence" value="ECO:0007669"/>
    <property type="project" value="EnsemblFungi"/>
</dbReference>
<organism evidence="11 12">
    <name type="scientific">Absidia repens</name>
    <dbReference type="NCBI Taxonomy" id="90262"/>
    <lineage>
        <taxon>Eukaryota</taxon>
        <taxon>Fungi</taxon>
        <taxon>Fungi incertae sedis</taxon>
        <taxon>Mucoromycota</taxon>
        <taxon>Mucoromycotina</taxon>
        <taxon>Mucoromycetes</taxon>
        <taxon>Mucorales</taxon>
        <taxon>Cunninghamellaceae</taxon>
        <taxon>Absidia</taxon>
    </lineage>
</organism>
<dbReference type="OrthoDB" id="4199794at2759"/>
<evidence type="ECO:0000256" key="3">
    <source>
        <dbReference type="ARBA" id="ARBA00022705"/>
    </source>
</evidence>
<dbReference type="Gene3D" id="3.40.50.300">
    <property type="entry name" value="P-loop containing nucleotide triphosphate hydrolases"/>
    <property type="match status" value="1"/>
</dbReference>
<evidence type="ECO:0000256" key="8">
    <source>
        <dbReference type="ARBA" id="ARBA00040745"/>
    </source>
</evidence>
<dbReference type="InterPro" id="IPR027417">
    <property type="entry name" value="P-loop_NTPase"/>
</dbReference>
<keyword evidence="12" id="KW-1185">Reference proteome</keyword>
<keyword evidence="4" id="KW-0547">Nucleotide-binding</keyword>
<evidence type="ECO:0000313" key="11">
    <source>
        <dbReference type="EMBL" id="ORZ18847.1"/>
    </source>
</evidence>
<dbReference type="AlphaFoldDB" id="A0A1X2IM42"/>
<evidence type="ECO:0000256" key="1">
    <source>
        <dbReference type="ARBA" id="ARBA00004123"/>
    </source>
</evidence>
<keyword evidence="3" id="KW-0235">DNA replication</keyword>
<evidence type="ECO:0000313" key="12">
    <source>
        <dbReference type="Proteomes" id="UP000193560"/>
    </source>
</evidence>
<dbReference type="SUPFAM" id="SSF52540">
    <property type="entry name" value="P-loop containing nucleoside triphosphate hydrolases"/>
    <property type="match status" value="1"/>
</dbReference>
<dbReference type="CDD" id="cd00009">
    <property type="entry name" value="AAA"/>
    <property type="match status" value="1"/>
</dbReference>
<evidence type="ECO:0000256" key="2">
    <source>
        <dbReference type="ARBA" id="ARBA00005378"/>
    </source>
</evidence>
<dbReference type="Pfam" id="PF00004">
    <property type="entry name" value="AAA"/>
    <property type="match status" value="1"/>
</dbReference>
<dbReference type="PANTHER" id="PTHR11669:SF20">
    <property type="entry name" value="REPLICATION FACTOR C SUBUNIT 4"/>
    <property type="match status" value="1"/>
</dbReference>
<name>A0A1X2IM42_9FUNG</name>
<dbReference type="Proteomes" id="UP000193560">
    <property type="component" value="Unassembled WGS sequence"/>
</dbReference>
<comment type="subcellular location">
    <subcellularLocation>
        <location evidence="1">Nucleus</location>
    </subcellularLocation>
</comment>
<keyword evidence="11" id="KW-0378">Hydrolase</keyword>
<dbReference type="GO" id="GO:0003677">
    <property type="term" value="F:DNA binding"/>
    <property type="evidence" value="ECO:0007669"/>
    <property type="project" value="UniProtKB-KW"/>
</dbReference>
<dbReference type="STRING" id="90262.A0A1X2IM42"/>
<dbReference type="GO" id="GO:0033314">
    <property type="term" value="P:mitotic DNA replication checkpoint signaling"/>
    <property type="evidence" value="ECO:0007669"/>
    <property type="project" value="EnsemblFungi"/>
</dbReference>
<feature type="domain" description="AAA+ ATPase" evidence="10">
    <location>
        <begin position="55"/>
        <end position="191"/>
    </location>
</feature>
<dbReference type="GO" id="GO:0031390">
    <property type="term" value="C:Ctf18 RFC-like complex"/>
    <property type="evidence" value="ECO:0007669"/>
    <property type="project" value="EnsemblFungi"/>
</dbReference>
<reference evidence="11 12" key="1">
    <citation type="submission" date="2016-07" db="EMBL/GenBank/DDBJ databases">
        <title>Pervasive Adenine N6-methylation of Active Genes in Fungi.</title>
        <authorList>
            <consortium name="DOE Joint Genome Institute"/>
            <person name="Mondo S.J."/>
            <person name="Dannebaum R.O."/>
            <person name="Kuo R.C."/>
            <person name="Labutti K."/>
            <person name="Haridas S."/>
            <person name="Kuo A."/>
            <person name="Salamov A."/>
            <person name="Ahrendt S.R."/>
            <person name="Lipzen A."/>
            <person name="Sullivan W."/>
            <person name="Andreopoulos W.B."/>
            <person name="Clum A."/>
            <person name="Lindquist E."/>
            <person name="Daum C."/>
            <person name="Ramamoorthy G.K."/>
            <person name="Gryganskyi A."/>
            <person name="Culley D."/>
            <person name="Magnuson J.K."/>
            <person name="James T.Y."/>
            <person name="O'Malley M.A."/>
            <person name="Stajich J.E."/>
            <person name="Spatafora J.W."/>
            <person name="Visel A."/>
            <person name="Grigoriev I.V."/>
        </authorList>
    </citation>
    <scope>NUCLEOTIDE SEQUENCE [LARGE SCALE GENOMIC DNA]</scope>
    <source>
        <strain evidence="11 12">NRRL 1336</strain>
    </source>
</reference>
<dbReference type="GO" id="GO:0031391">
    <property type="term" value="C:Elg1 RFC-like complex"/>
    <property type="evidence" value="ECO:0007669"/>
    <property type="project" value="EnsemblFungi"/>
</dbReference>
<dbReference type="GO" id="GO:0016887">
    <property type="term" value="F:ATP hydrolysis activity"/>
    <property type="evidence" value="ECO:0007669"/>
    <property type="project" value="InterPro"/>
</dbReference>
<dbReference type="InterPro" id="IPR047854">
    <property type="entry name" value="RFC_lid"/>
</dbReference>
<gene>
    <name evidence="11" type="ORF">BCR42DRAFT_372503</name>
</gene>
<dbReference type="EMBL" id="MCGE01000008">
    <property type="protein sequence ID" value="ORZ18847.1"/>
    <property type="molecule type" value="Genomic_DNA"/>
</dbReference>
<dbReference type="GO" id="GO:0003689">
    <property type="term" value="F:DNA clamp loader activity"/>
    <property type="evidence" value="ECO:0007669"/>
    <property type="project" value="EnsemblFungi"/>
</dbReference>
<dbReference type="GO" id="GO:0005524">
    <property type="term" value="F:ATP binding"/>
    <property type="evidence" value="ECO:0007669"/>
    <property type="project" value="UniProtKB-KW"/>
</dbReference>
<dbReference type="GO" id="GO:0070914">
    <property type="term" value="P:UV-damage excision repair"/>
    <property type="evidence" value="ECO:0007669"/>
    <property type="project" value="EnsemblFungi"/>
</dbReference>
<keyword evidence="5" id="KW-0067">ATP-binding</keyword>
<dbReference type="InterPro" id="IPR050238">
    <property type="entry name" value="DNA_Rep/Repair_Clamp_Loader"/>
</dbReference>
<dbReference type="Pfam" id="PF21960">
    <property type="entry name" value="RCF1-5-like_lid"/>
    <property type="match status" value="1"/>
</dbReference>
<keyword evidence="7" id="KW-0539">Nucleus</keyword>
<dbReference type="PANTHER" id="PTHR11669">
    <property type="entry name" value="REPLICATION FACTOR C / DNA POLYMERASE III GAMMA-TAU SUBUNIT"/>
    <property type="match status" value="1"/>
</dbReference>
<dbReference type="GO" id="GO:1902983">
    <property type="term" value="P:DNA strand elongation involved in mitotic DNA replication"/>
    <property type="evidence" value="ECO:0007669"/>
    <property type="project" value="EnsemblFungi"/>
</dbReference>
<dbReference type="GO" id="GO:0003682">
    <property type="term" value="F:chromatin binding"/>
    <property type="evidence" value="ECO:0007669"/>
    <property type="project" value="EnsemblFungi"/>
</dbReference>
<dbReference type="SMART" id="SM00382">
    <property type="entry name" value="AAA"/>
    <property type="match status" value="1"/>
</dbReference>
<dbReference type="FunFam" id="3.40.50.300:FF:000237">
    <property type="entry name" value="replication factor C subunit 4"/>
    <property type="match status" value="1"/>
</dbReference>
<accession>A0A1X2IM42</accession>
<dbReference type="FunFam" id="1.20.272.10:FF:000011">
    <property type="entry name" value="Replication factor C subunit 2"/>
    <property type="match status" value="1"/>
</dbReference>
<dbReference type="Pfam" id="PF08542">
    <property type="entry name" value="Rep_fac_C"/>
    <property type="match status" value="1"/>
</dbReference>
<protein>
    <recommendedName>
        <fullName evidence="8">Replication factor C subunit 2</fullName>
    </recommendedName>
    <alternativeName>
        <fullName evidence="9">Activator 1 41 kDa subunit</fullName>
    </alternativeName>
</protein>
<dbReference type="Gene3D" id="1.10.8.60">
    <property type="match status" value="1"/>
</dbReference>
<dbReference type="CDD" id="cd18140">
    <property type="entry name" value="HLD_clamp_RFC"/>
    <property type="match status" value="1"/>
</dbReference>
<dbReference type="InterPro" id="IPR003959">
    <property type="entry name" value="ATPase_AAA_core"/>
</dbReference>
<keyword evidence="6" id="KW-0238">DNA-binding</keyword>
<evidence type="ECO:0000256" key="5">
    <source>
        <dbReference type="ARBA" id="ARBA00022840"/>
    </source>
</evidence>
<evidence type="ECO:0000256" key="7">
    <source>
        <dbReference type="ARBA" id="ARBA00023242"/>
    </source>
</evidence>
<sequence length="350" mass="38881">MNFFQNYSSATAQSKTDAKAQIKPWVEKYRPKTIDDISSQEQAVAVLKKALQSNNLPHLLFYGPPGTGKTSTILALAQELYGPKLAKSRTLELNASDERGINIVREKIKNFSRSTLSASDGDSKYPSPPYKIIILDEADSMTKDAQSALRRTMEAYSKTTRFCIICNYVSRIIEPITSRCAKFRFKPLPTENLTSRIEMICDKENVQLANGAMNALIKASNGDLRKAITFLQSGANLHKNDSITVGTINEMAGRIPDETMEKLIKVLESGNTDDIEQVTQDLMNTGYSGELLLSQLHDVVTKNETLNLTTFQQSKISQILGTADFRLIHGADEHVQVFNVLLQIGLIISE</sequence>
<evidence type="ECO:0000256" key="6">
    <source>
        <dbReference type="ARBA" id="ARBA00023125"/>
    </source>
</evidence>
<dbReference type="FunFam" id="1.10.8.60:FF:000032">
    <property type="entry name" value="Replication factor C subunit 4"/>
    <property type="match status" value="1"/>
</dbReference>
<evidence type="ECO:0000256" key="9">
    <source>
        <dbReference type="ARBA" id="ARBA00075373"/>
    </source>
</evidence>